<evidence type="ECO:0000313" key="2">
    <source>
        <dbReference type="Proteomes" id="UP000236592"/>
    </source>
</evidence>
<name>A0A2I7SFN1_9FLAO</name>
<evidence type="ECO:0000313" key="1">
    <source>
        <dbReference type="EMBL" id="AUS04722.1"/>
    </source>
</evidence>
<proteinExistence type="predicted"/>
<organism evidence="1 2">
    <name type="scientific">Pseudotamlana carrageenivorans</name>
    <dbReference type="NCBI Taxonomy" id="2069432"/>
    <lineage>
        <taxon>Bacteria</taxon>
        <taxon>Pseudomonadati</taxon>
        <taxon>Bacteroidota</taxon>
        <taxon>Flavobacteriia</taxon>
        <taxon>Flavobacteriales</taxon>
        <taxon>Flavobacteriaceae</taxon>
        <taxon>Pseudotamlana</taxon>
    </lineage>
</organism>
<reference evidence="2" key="1">
    <citation type="submission" date="2018-01" db="EMBL/GenBank/DDBJ databases">
        <title>Complete genome of Tamlana sp. UJ94.</title>
        <authorList>
            <person name="Jung J."/>
            <person name="Chung D."/>
            <person name="Bae S.S."/>
            <person name="Baek K."/>
        </authorList>
    </citation>
    <scope>NUCLEOTIDE SEQUENCE [LARGE SCALE GENOMIC DNA]</scope>
    <source>
        <strain evidence="2">UJ94</strain>
    </source>
</reference>
<accession>A0A2I7SFN1</accession>
<gene>
    <name evidence="1" type="ORF">C1A40_04185</name>
</gene>
<keyword evidence="2" id="KW-1185">Reference proteome</keyword>
<dbReference type="EMBL" id="CP025938">
    <property type="protein sequence ID" value="AUS04722.1"/>
    <property type="molecule type" value="Genomic_DNA"/>
</dbReference>
<sequence length="233" mass="25927">MGLSAQDKVKPKAVDIPEPLMFDLVRGLGASKGELEINTLADFPMNHIDSRGVEWAPEIEYAVIDGLAFELEFPMHNFELEAIKVAAQYTLGQSKSNKFIHGIQVIGETMLNSRITELSMLYIPAYRFNKTWSAIGLFGVMIEMGADVPSKHHTILLNTSVFANLNEHLVLGLELNNTDTMQQGLDSNEMSLLVLPQMHYHIGHGYELQFGIGANFENSVAQASSVLRFIKTF</sequence>
<protein>
    <submittedName>
        <fullName evidence="1">Uncharacterized protein</fullName>
    </submittedName>
</protein>
<dbReference type="Proteomes" id="UP000236592">
    <property type="component" value="Chromosome"/>
</dbReference>
<dbReference type="AlphaFoldDB" id="A0A2I7SFN1"/>
<dbReference type="KEGG" id="taj:C1A40_04185"/>